<keyword evidence="1 2" id="KW-0808">Transferase</keyword>
<dbReference type="GO" id="GO:0016757">
    <property type="term" value="F:glycosyltransferase activity"/>
    <property type="evidence" value="ECO:0007669"/>
    <property type="project" value="TreeGrafter"/>
</dbReference>
<dbReference type="AlphaFoldDB" id="A0A6B0YMF4"/>
<accession>A0A6B0YMF4</accession>
<dbReference type="PANTHER" id="PTHR46401:SF2">
    <property type="entry name" value="GLYCOSYLTRANSFERASE WBBK-RELATED"/>
    <property type="match status" value="1"/>
</dbReference>
<dbReference type="EMBL" id="VXRG01000023">
    <property type="protein sequence ID" value="MXY92213.1"/>
    <property type="molecule type" value="Genomic_DNA"/>
</dbReference>
<dbReference type="Gene3D" id="3.40.50.2000">
    <property type="entry name" value="Glycogen Phosphorylase B"/>
    <property type="match status" value="1"/>
</dbReference>
<dbReference type="GO" id="GO:0009103">
    <property type="term" value="P:lipopolysaccharide biosynthetic process"/>
    <property type="evidence" value="ECO:0007669"/>
    <property type="project" value="TreeGrafter"/>
</dbReference>
<sequence length="353" mass="40119">MRSVFFWEAAGLSLDRANPYGGLLARAMQGAGVELEAGQPETLTKAWLHENQGKIDVLHLNWPNYMYSGEEIETQLGLLAELIDNLALARLLGYRIVWTVHNLYPHETNSHDLDHLAQTAITHLANSVIVHCEHARELVRKHFHRTEGVYVINHGNFMYPYANEVGRDEARRRMGLNDEHFVFFYFGNVRRYKGIERLIEVFQSLPGEHLRLLLGAKFYTEYGQELVASVPPDDPRVMLRSSRHFANDEFQYLFNAGDVGVFPFLEVLTSGSVITAFSFGMPVIAPAVGCLTELVPPEAGIVYSADEEEGLRRSMVEIQEREMGPMREAAWERAHSLDWGQIAEQTRQVYESG</sequence>
<evidence type="ECO:0000313" key="2">
    <source>
        <dbReference type="EMBL" id="MXY92213.1"/>
    </source>
</evidence>
<dbReference type="SUPFAM" id="SSF53756">
    <property type="entry name" value="UDP-Glycosyltransferase/glycogen phosphorylase"/>
    <property type="match status" value="1"/>
</dbReference>
<reference evidence="2" key="1">
    <citation type="submission" date="2019-09" db="EMBL/GenBank/DDBJ databases">
        <title>Characterisation of the sponge microbiome using genome-centric metagenomics.</title>
        <authorList>
            <person name="Engelberts J.P."/>
            <person name="Robbins S.J."/>
            <person name="De Goeij J.M."/>
            <person name="Aranda M."/>
            <person name="Bell S.C."/>
            <person name="Webster N.S."/>
        </authorList>
    </citation>
    <scope>NUCLEOTIDE SEQUENCE</scope>
    <source>
        <strain evidence="2">SB0664_bin_27</strain>
    </source>
</reference>
<proteinExistence type="predicted"/>
<dbReference type="Pfam" id="PF13692">
    <property type="entry name" value="Glyco_trans_1_4"/>
    <property type="match status" value="1"/>
</dbReference>
<evidence type="ECO:0000256" key="1">
    <source>
        <dbReference type="ARBA" id="ARBA00022679"/>
    </source>
</evidence>
<organism evidence="2">
    <name type="scientific">Caldilineaceae bacterium SB0664_bin_27</name>
    <dbReference type="NCBI Taxonomy" id="2605260"/>
    <lineage>
        <taxon>Bacteria</taxon>
        <taxon>Bacillati</taxon>
        <taxon>Chloroflexota</taxon>
        <taxon>Caldilineae</taxon>
        <taxon>Caldilineales</taxon>
        <taxon>Caldilineaceae</taxon>
    </lineage>
</organism>
<dbReference type="PANTHER" id="PTHR46401">
    <property type="entry name" value="GLYCOSYLTRANSFERASE WBBK-RELATED"/>
    <property type="match status" value="1"/>
</dbReference>
<name>A0A6B0YMF4_9CHLR</name>
<protein>
    <submittedName>
        <fullName evidence="2">Glycosyltransferase</fullName>
    </submittedName>
</protein>
<gene>
    <name evidence="2" type="ORF">F4Y42_02060</name>
</gene>
<comment type="caution">
    <text evidence="2">The sequence shown here is derived from an EMBL/GenBank/DDBJ whole genome shotgun (WGS) entry which is preliminary data.</text>
</comment>